<dbReference type="InterPro" id="IPR003593">
    <property type="entry name" value="AAA+_ATPase"/>
</dbReference>
<dbReference type="InterPro" id="IPR003439">
    <property type="entry name" value="ABC_transporter-like_ATP-bd"/>
</dbReference>
<organism evidence="6 7">
    <name type="scientific">Salicibibacter kimchii</name>
    <dbReference type="NCBI Taxonomy" id="2099786"/>
    <lineage>
        <taxon>Bacteria</taxon>
        <taxon>Bacillati</taxon>
        <taxon>Bacillota</taxon>
        <taxon>Bacilli</taxon>
        <taxon>Bacillales</taxon>
        <taxon>Bacillaceae</taxon>
        <taxon>Salicibibacter</taxon>
    </lineage>
</organism>
<accession>A0A345BWP3</accession>
<evidence type="ECO:0000313" key="6">
    <source>
        <dbReference type="EMBL" id="AXF55374.1"/>
    </source>
</evidence>
<sequence length="329" mass="36553">MVDPIVSLKNVKKYYPADSGLFGNKKKWIKAVDGINMDINPGETIGLVGESGSGKSTMGRVLVGLEKPTVGEVTFQGIGIENYKKKDLGKEMQMIFQDPYSSLNPRMTTANIIAEPLVLHDIGTKKERKKRVDELLERVGLSSSHGKRYPSEFSGGQRQRLGIARALALEPKLIVCDEPVSALDVSIQAQILNLLKDIQKDMSLSYLFIAHGIQAVKYISDKIAVMYLGKVVEFANKEDLFKQPYHPYTKSLLSAVPKPDPELRDRERIILKGDIPSPANPPSGCSFHTRCPKVMDKCKGSEPTLEYVSNKSMVSCYLYEEVNEVKESS</sequence>
<dbReference type="SMART" id="SM00382">
    <property type="entry name" value="AAA"/>
    <property type="match status" value="1"/>
</dbReference>
<comment type="similarity">
    <text evidence="1">Belongs to the ABC transporter superfamily.</text>
</comment>
<reference evidence="6 7" key="1">
    <citation type="journal article" date="2018" name="J. Microbiol.">
        <title>Salicibibacter kimchii gen. nov., sp. nov., a moderately halophilic and alkalitolerant bacterium in the family Bacillaceae, isolated from kimchi.</title>
        <authorList>
            <person name="Jang J.Y."/>
            <person name="Oh Y.J."/>
            <person name="Lim S.K."/>
            <person name="Park H.K."/>
            <person name="Lee C."/>
            <person name="Kim J.Y."/>
            <person name="Lee M.A."/>
            <person name="Choi H.J."/>
        </authorList>
    </citation>
    <scope>NUCLEOTIDE SEQUENCE [LARGE SCALE GENOMIC DNA]</scope>
    <source>
        <strain evidence="6 7">NKC1-1</strain>
    </source>
</reference>
<proteinExistence type="inferred from homology"/>
<keyword evidence="4 6" id="KW-0067">ATP-binding</keyword>
<dbReference type="SUPFAM" id="SSF52540">
    <property type="entry name" value="P-loop containing nucleoside triphosphate hydrolases"/>
    <property type="match status" value="1"/>
</dbReference>
<evidence type="ECO:0000256" key="4">
    <source>
        <dbReference type="ARBA" id="ARBA00022840"/>
    </source>
</evidence>
<gene>
    <name evidence="6" type="ORF">DT065_04615</name>
</gene>
<dbReference type="InterPro" id="IPR013563">
    <property type="entry name" value="Oligopep_ABC_C"/>
</dbReference>
<dbReference type="PANTHER" id="PTHR43776">
    <property type="entry name" value="TRANSPORT ATP-BINDING PROTEIN"/>
    <property type="match status" value="1"/>
</dbReference>
<dbReference type="Pfam" id="PF08352">
    <property type="entry name" value="oligo_HPY"/>
    <property type="match status" value="1"/>
</dbReference>
<dbReference type="CDD" id="cd03257">
    <property type="entry name" value="ABC_NikE_OppD_transporters"/>
    <property type="match status" value="1"/>
</dbReference>
<evidence type="ECO:0000256" key="3">
    <source>
        <dbReference type="ARBA" id="ARBA00022741"/>
    </source>
</evidence>
<dbReference type="PROSITE" id="PS50893">
    <property type="entry name" value="ABC_TRANSPORTER_2"/>
    <property type="match status" value="1"/>
</dbReference>
<name>A0A345BWP3_9BACI</name>
<evidence type="ECO:0000256" key="2">
    <source>
        <dbReference type="ARBA" id="ARBA00022448"/>
    </source>
</evidence>
<protein>
    <submittedName>
        <fullName evidence="6">ABC transporter ATP-binding protein</fullName>
    </submittedName>
</protein>
<dbReference type="EMBL" id="CP031092">
    <property type="protein sequence ID" value="AXF55374.1"/>
    <property type="molecule type" value="Genomic_DNA"/>
</dbReference>
<dbReference type="PROSITE" id="PS00211">
    <property type="entry name" value="ABC_TRANSPORTER_1"/>
    <property type="match status" value="1"/>
</dbReference>
<evidence type="ECO:0000256" key="1">
    <source>
        <dbReference type="ARBA" id="ARBA00005417"/>
    </source>
</evidence>
<dbReference type="NCBIfam" id="TIGR01727">
    <property type="entry name" value="oligo_HPY"/>
    <property type="match status" value="1"/>
</dbReference>
<dbReference type="InterPro" id="IPR017871">
    <property type="entry name" value="ABC_transporter-like_CS"/>
</dbReference>
<dbReference type="Proteomes" id="UP000252100">
    <property type="component" value="Chromosome"/>
</dbReference>
<keyword evidence="3" id="KW-0547">Nucleotide-binding</keyword>
<keyword evidence="7" id="KW-1185">Reference proteome</keyword>
<evidence type="ECO:0000313" key="7">
    <source>
        <dbReference type="Proteomes" id="UP000252100"/>
    </source>
</evidence>
<keyword evidence="2" id="KW-0813">Transport</keyword>
<dbReference type="GO" id="GO:0016887">
    <property type="term" value="F:ATP hydrolysis activity"/>
    <property type="evidence" value="ECO:0007669"/>
    <property type="project" value="InterPro"/>
</dbReference>
<dbReference type="FunFam" id="3.40.50.300:FF:000016">
    <property type="entry name" value="Oligopeptide ABC transporter ATP-binding component"/>
    <property type="match status" value="1"/>
</dbReference>
<dbReference type="Pfam" id="PF00005">
    <property type="entry name" value="ABC_tran"/>
    <property type="match status" value="1"/>
</dbReference>
<dbReference type="Gene3D" id="3.40.50.300">
    <property type="entry name" value="P-loop containing nucleotide triphosphate hydrolases"/>
    <property type="match status" value="1"/>
</dbReference>
<dbReference type="GO" id="GO:0005524">
    <property type="term" value="F:ATP binding"/>
    <property type="evidence" value="ECO:0007669"/>
    <property type="project" value="UniProtKB-KW"/>
</dbReference>
<dbReference type="GO" id="GO:0015833">
    <property type="term" value="P:peptide transport"/>
    <property type="evidence" value="ECO:0007669"/>
    <property type="project" value="InterPro"/>
</dbReference>
<dbReference type="AlphaFoldDB" id="A0A345BWP3"/>
<dbReference type="KEGG" id="rue:DT065_04615"/>
<feature type="domain" description="ABC transporter" evidence="5">
    <location>
        <begin position="6"/>
        <end position="253"/>
    </location>
</feature>
<dbReference type="InterPro" id="IPR050319">
    <property type="entry name" value="ABC_transp_ATP-bind"/>
</dbReference>
<dbReference type="GO" id="GO:0055085">
    <property type="term" value="P:transmembrane transport"/>
    <property type="evidence" value="ECO:0007669"/>
    <property type="project" value="UniProtKB-ARBA"/>
</dbReference>
<evidence type="ECO:0000259" key="5">
    <source>
        <dbReference type="PROSITE" id="PS50893"/>
    </source>
</evidence>
<dbReference type="OrthoDB" id="9802264at2"/>
<dbReference type="InterPro" id="IPR027417">
    <property type="entry name" value="P-loop_NTPase"/>
</dbReference>
<dbReference type="RefSeq" id="WP_114371307.1">
    <property type="nucleotide sequence ID" value="NZ_CP031092.1"/>
</dbReference>